<evidence type="ECO:0000256" key="6">
    <source>
        <dbReference type="ARBA" id="ARBA00023034"/>
    </source>
</evidence>
<dbReference type="OMA" id="FYTAVIK"/>
<dbReference type="SUPFAM" id="SSF64356">
    <property type="entry name" value="SNARE-like"/>
    <property type="match status" value="1"/>
</dbReference>
<dbReference type="PANTHER" id="PTHR11043">
    <property type="entry name" value="ZETA-COAT PROTEIN"/>
    <property type="match status" value="1"/>
</dbReference>
<keyword evidence="6 10" id="KW-0333">Golgi apparatus</keyword>
<comment type="subcellular location">
    <subcellularLocation>
        <location evidence="10">Cytoplasm</location>
    </subcellularLocation>
    <subcellularLocation>
        <location evidence="10">Golgi apparatus membrane</location>
        <topology evidence="10">Peripheral membrane protein</topology>
        <orientation evidence="10">Cytoplasmic side</orientation>
    </subcellularLocation>
    <subcellularLocation>
        <location evidence="10">Cytoplasmic vesicle</location>
        <location evidence="10">COPI-coated vesicle membrane</location>
        <topology evidence="10">Peripheral membrane protein</topology>
        <orientation evidence="10">Cytoplasmic side</orientation>
    </subcellularLocation>
    <subcellularLocation>
        <location evidence="1">Cytoplasmic vesicle membrane</location>
    </subcellularLocation>
    <subcellularLocation>
        <location evidence="9">Endomembrane system</location>
        <topology evidence="9">Peripheral membrane protein</topology>
        <orientation evidence="9">Cytoplasmic side</orientation>
    </subcellularLocation>
    <subcellularLocation>
        <location evidence="2">Golgi apparatus</location>
    </subcellularLocation>
</comment>
<evidence type="ECO:0000313" key="11">
    <source>
        <dbReference type="EMBL" id="ELA48402.1"/>
    </source>
</evidence>
<dbReference type="PANTHER" id="PTHR11043:SF0">
    <property type="entry name" value="COATOMER SUBUNIT ZETA"/>
    <property type="match status" value="1"/>
</dbReference>
<keyword evidence="5 10" id="KW-0653">Protein transport</keyword>
<evidence type="ECO:0000256" key="8">
    <source>
        <dbReference type="ARBA" id="ARBA00023329"/>
    </source>
</evidence>
<dbReference type="GO" id="GO:0006891">
    <property type="term" value="P:intra-Golgi vesicle-mediated transport"/>
    <property type="evidence" value="ECO:0007669"/>
    <property type="project" value="TreeGrafter"/>
</dbReference>
<keyword evidence="4 10" id="KW-0813">Transport</keyword>
<organism evidence="11 12">
    <name type="scientific">Vavraia culicis (isolate floridensis)</name>
    <name type="common">Microsporidian parasite</name>
    <dbReference type="NCBI Taxonomy" id="948595"/>
    <lineage>
        <taxon>Eukaryota</taxon>
        <taxon>Fungi</taxon>
        <taxon>Fungi incertae sedis</taxon>
        <taxon>Microsporidia</taxon>
        <taxon>Pleistophoridae</taxon>
        <taxon>Vavraia</taxon>
    </lineage>
</organism>
<keyword evidence="10" id="KW-0931">ER-Golgi transport</keyword>
<evidence type="ECO:0000256" key="10">
    <source>
        <dbReference type="RuleBase" id="RU366053"/>
    </source>
</evidence>
<reference evidence="12" key="1">
    <citation type="submission" date="2011-03" db="EMBL/GenBank/DDBJ databases">
        <title>The genome sequence of Vavraia culicis strain floridensis.</title>
        <authorList>
            <consortium name="The Broad Institute Genome Sequencing Platform"/>
            <person name="Cuomo C."/>
            <person name="Becnel J."/>
            <person name="Sanscrainte N."/>
            <person name="Young S.K."/>
            <person name="Zeng Q."/>
            <person name="Gargeya S."/>
            <person name="Fitzgerald M."/>
            <person name="Haas B."/>
            <person name="Abouelleil A."/>
            <person name="Alvarado L."/>
            <person name="Arachchi H.M."/>
            <person name="Berlin A."/>
            <person name="Chapman S.B."/>
            <person name="Gearin G."/>
            <person name="Goldberg J."/>
            <person name="Griggs A."/>
            <person name="Gujja S."/>
            <person name="Hansen M."/>
            <person name="Heiman D."/>
            <person name="Howarth C."/>
            <person name="Larimer J."/>
            <person name="Lui A."/>
            <person name="MacDonald P.J.P."/>
            <person name="McCowen C."/>
            <person name="Montmayeur A."/>
            <person name="Murphy C."/>
            <person name="Neiman D."/>
            <person name="Pearson M."/>
            <person name="Priest M."/>
            <person name="Roberts A."/>
            <person name="Saif S."/>
            <person name="Shea T."/>
            <person name="Sisk P."/>
            <person name="Stolte C."/>
            <person name="Sykes S."/>
            <person name="Wortman J."/>
            <person name="Nusbaum C."/>
            <person name="Birren B."/>
        </authorList>
    </citation>
    <scope>NUCLEOTIDE SEQUENCE [LARGE SCALE GENOMIC DNA]</scope>
    <source>
        <strain evidence="12">floridensis</strain>
    </source>
</reference>
<evidence type="ECO:0000256" key="4">
    <source>
        <dbReference type="ARBA" id="ARBA00022448"/>
    </source>
</evidence>
<dbReference type="GeneID" id="19877903"/>
<dbReference type="InParanoid" id="L2GYJ6"/>
<dbReference type="InterPro" id="IPR011012">
    <property type="entry name" value="Longin-like_dom_sf"/>
</dbReference>
<evidence type="ECO:0000256" key="3">
    <source>
        <dbReference type="ARBA" id="ARBA00006972"/>
    </source>
</evidence>
<dbReference type="RefSeq" id="XP_008073032.1">
    <property type="nucleotide sequence ID" value="XM_008074841.1"/>
</dbReference>
<keyword evidence="7 10" id="KW-0472">Membrane</keyword>
<dbReference type="AlphaFoldDB" id="L2GYJ6"/>
<dbReference type="VEuPathDB" id="MicrosporidiaDB:VCUG_00011"/>
<name>L2GYJ6_VAVCU</name>
<keyword evidence="12" id="KW-1185">Reference proteome</keyword>
<dbReference type="GO" id="GO:0006886">
    <property type="term" value="P:intracellular protein transport"/>
    <property type="evidence" value="ECO:0007669"/>
    <property type="project" value="TreeGrafter"/>
</dbReference>
<accession>L2GYJ6</accession>
<dbReference type="GO" id="GO:0000139">
    <property type="term" value="C:Golgi membrane"/>
    <property type="evidence" value="ECO:0007669"/>
    <property type="project" value="UniProtKB-SubCell"/>
</dbReference>
<dbReference type="EMBL" id="GL877404">
    <property type="protein sequence ID" value="ELA48402.1"/>
    <property type="molecule type" value="Genomic_DNA"/>
</dbReference>
<evidence type="ECO:0000256" key="9">
    <source>
        <dbReference type="ARBA" id="ARBA00029433"/>
    </source>
</evidence>
<dbReference type="OrthoDB" id="10249988at2759"/>
<proteinExistence type="inferred from homology"/>
<dbReference type="STRING" id="948595.L2GYJ6"/>
<evidence type="ECO:0000256" key="1">
    <source>
        <dbReference type="ARBA" id="ARBA00004156"/>
    </source>
</evidence>
<evidence type="ECO:0000313" key="12">
    <source>
        <dbReference type="Proteomes" id="UP000011081"/>
    </source>
</evidence>
<comment type="subunit">
    <text evidence="10">Oligomeric complex that consists of at least the alpha, beta, beta', gamma, delta, epsilon and zeta subunits.</text>
</comment>
<sequence length="157" mass="18065">MLEILDIDGLLILDTNYNRIYGRTYTSNSLELSTLKGIKEFPAVTKDHIVLQKVLNDTIVVFYGSKEANEVFLNHMLNVFCSALAQLFKGEVSLQLVDEKYDYMVLMIEYFVYEGMFRAENAEDVVAKVPKRNFEDLKGMPIPKGFSSIFKKVKIFK</sequence>
<dbReference type="InterPro" id="IPR039652">
    <property type="entry name" value="Coatomer_zeta"/>
</dbReference>
<protein>
    <recommendedName>
        <fullName evidence="10">Coatomer subunit zeta</fullName>
    </recommendedName>
</protein>
<dbReference type="Gene3D" id="3.30.450.60">
    <property type="match status" value="1"/>
</dbReference>
<comment type="similarity">
    <text evidence="3 10">Belongs to the adaptor complexes small subunit family.</text>
</comment>
<gene>
    <name evidence="11" type="ORF">VCUG_00011</name>
</gene>
<keyword evidence="10" id="KW-0963">Cytoplasm</keyword>
<dbReference type="Proteomes" id="UP000011081">
    <property type="component" value="Unassembled WGS sequence"/>
</dbReference>
<evidence type="ECO:0000256" key="2">
    <source>
        <dbReference type="ARBA" id="ARBA00004555"/>
    </source>
</evidence>
<dbReference type="FunCoup" id="L2GYJ6">
    <property type="interactions" value="66"/>
</dbReference>
<dbReference type="GO" id="GO:0030126">
    <property type="term" value="C:COPI vesicle coat"/>
    <property type="evidence" value="ECO:0007669"/>
    <property type="project" value="UniProtKB-UniRule"/>
</dbReference>
<evidence type="ECO:0000256" key="5">
    <source>
        <dbReference type="ARBA" id="ARBA00022927"/>
    </source>
</evidence>
<evidence type="ECO:0000256" key="7">
    <source>
        <dbReference type="ARBA" id="ARBA00023136"/>
    </source>
</evidence>
<comment type="function">
    <text evidence="10">The zeta subunit may be involved in regulating the coat assembly and, hence, the rate of biosynthetic protein transport due to its association-dissociation properties with the coatomer complex.</text>
</comment>
<dbReference type="GO" id="GO:0006890">
    <property type="term" value="P:retrograde vesicle-mediated transport, Golgi to endoplasmic reticulum"/>
    <property type="evidence" value="ECO:0007669"/>
    <property type="project" value="UniProtKB-UniRule"/>
</dbReference>
<dbReference type="HOGENOM" id="CLU_129942_0_0_1"/>
<keyword evidence="8 10" id="KW-0968">Cytoplasmic vesicle</keyword>